<feature type="domain" description="HTH cro/C1-type" evidence="1">
    <location>
        <begin position="20"/>
        <end position="74"/>
    </location>
</feature>
<organism evidence="2 3">
    <name type="scientific">Stenotrophobium rhamnosiphilum</name>
    <dbReference type="NCBI Taxonomy" id="2029166"/>
    <lineage>
        <taxon>Bacteria</taxon>
        <taxon>Pseudomonadati</taxon>
        <taxon>Pseudomonadota</taxon>
        <taxon>Gammaproteobacteria</taxon>
        <taxon>Nevskiales</taxon>
        <taxon>Nevskiaceae</taxon>
        <taxon>Stenotrophobium</taxon>
    </lineage>
</organism>
<dbReference type="EMBL" id="QANS01000012">
    <property type="protein sequence ID" value="PTU27725.1"/>
    <property type="molecule type" value="Genomic_DNA"/>
</dbReference>
<protein>
    <submittedName>
        <fullName evidence="2">XRE family transcriptional regulator</fullName>
    </submittedName>
</protein>
<dbReference type="CDD" id="cd00093">
    <property type="entry name" value="HTH_XRE"/>
    <property type="match status" value="1"/>
</dbReference>
<accession>A0A2T5MAZ7</accession>
<keyword evidence="3" id="KW-1185">Reference proteome</keyword>
<dbReference type="SMART" id="SM00530">
    <property type="entry name" value="HTH_XRE"/>
    <property type="match status" value="1"/>
</dbReference>
<dbReference type="OrthoDB" id="9803379at2"/>
<gene>
    <name evidence="2" type="ORF">CJD38_18130</name>
</gene>
<dbReference type="AlphaFoldDB" id="A0A2T5MAZ7"/>
<evidence type="ECO:0000313" key="3">
    <source>
        <dbReference type="Proteomes" id="UP000244248"/>
    </source>
</evidence>
<evidence type="ECO:0000259" key="1">
    <source>
        <dbReference type="PROSITE" id="PS50943"/>
    </source>
</evidence>
<proteinExistence type="predicted"/>
<name>A0A2T5MAZ7_9GAMM</name>
<dbReference type="GO" id="GO:0003677">
    <property type="term" value="F:DNA binding"/>
    <property type="evidence" value="ECO:0007669"/>
    <property type="project" value="InterPro"/>
</dbReference>
<dbReference type="Gene3D" id="1.10.260.40">
    <property type="entry name" value="lambda repressor-like DNA-binding domains"/>
    <property type="match status" value="1"/>
</dbReference>
<dbReference type="PROSITE" id="PS50943">
    <property type="entry name" value="HTH_CROC1"/>
    <property type="match status" value="1"/>
</dbReference>
<comment type="caution">
    <text evidence="2">The sequence shown here is derived from an EMBL/GenBank/DDBJ whole genome shotgun (WGS) entry which is preliminary data.</text>
</comment>
<dbReference type="Proteomes" id="UP000244248">
    <property type="component" value="Unassembled WGS sequence"/>
</dbReference>
<dbReference type="InterPro" id="IPR010982">
    <property type="entry name" value="Lambda_DNA-bd_dom_sf"/>
</dbReference>
<sequence>MPRSRKSRYADEYRVLLELLADARIASGITQVELSKKTGTSQGMLSKIERGVVRIDMADLLDYIDGIGADPIAFMTSYLKAIGWKPSGKKRKS</sequence>
<evidence type="ECO:0000313" key="2">
    <source>
        <dbReference type="EMBL" id="PTU27725.1"/>
    </source>
</evidence>
<reference evidence="2 3" key="1">
    <citation type="submission" date="2018-04" db="EMBL/GenBank/DDBJ databases">
        <title>Novel species isolated from glacier.</title>
        <authorList>
            <person name="Liu Q."/>
            <person name="Xin Y.-H."/>
        </authorList>
    </citation>
    <scope>NUCLEOTIDE SEQUENCE [LARGE SCALE GENOMIC DNA]</scope>
    <source>
        <strain evidence="2 3">GT1R17</strain>
    </source>
</reference>
<dbReference type="RefSeq" id="WP_107941887.1">
    <property type="nucleotide sequence ID" value="NZ_QANS01000012.1"/>
</dbReference>
<dbReference type="Pfam" id="PF01381">
    <property type="entry name" value="HTH_3"/>
    <property type="match status" value="1"/>
</dbReference>
<dbReference type="SUPFAM" id="SSF47413">
    <property type="entry name" value="lambda repressor-like DNA-binding domains"/>
    <property type="match status" value="1"/>
</dbReference>
<dbReference type="InterPro" id="IPR001387">
    <property type="entry name" value="Cro/C1-type_HTH"/>
</dbReference>